<keyword evidence="3" id="KW-1185">Reference proteome</keyword>
<sequence>MASVFRRLFRGLIDRCPSSKRSIRDLRAQVGDLQTRLTRMQEILDGQLIHILENQRMLHVDMLTNREHSSLLGWSNYRRENESDLDARKRFYYSLPKATGSVRLIQRGCASLLNEFAEIAREHNLQYWADFGTLLGVVRHRGFIPWDDDVDLGMIREDIDTLLNLLKNDEKLSKRYRAVLVFDPYVCCRQLRLRYKNPENPSFIDIFFYDYLPEYNEQIRRRFIDIRKTLQDDLRSQPFYDEWLKGGYREDGAKFTSEIESIFTKYREIAQKENIISKSSTNETYGVIYGIDNVDAESIYMVSCKNMFPLKQDQFEDFSVCVPNDAQKVLYSYYGNIYQLPADMFSHFQHVSRDCLENQCIINAIEEDIATNPYAAK</sequence>
<organism evidence="2 3">
    <name type="scientific">Gardnerella greenwoodii</name>
    <dbReference type="NCBI Taxonomy" id="2914925"/>
    <lineage>
        <taxon>Bacteria</taxon>
        <taxon>Bacillati</taxon>
        <taxon>Actinomycetota</taxon>
        <taxon>Actinomycetes</taxon>
        <taxon>Bifidobacteriales</taxon>
        <taxon>Bifidobacteriaceae</taxon>
        <taxon>Gardnerella</taxon>
    </lineage>
</organism>
<proteinExistence type="predicted"/>
<dbReference type="InterPro" id="IPR007074">
    <property type="entry name" value="LicD/FKTN/FKRP_NTP_transf"/>
</dbReference>
<dbReference type="PANTHER" id="PTHR43404:SF2">
    <property type="entry name" value="LIPOPOLYSACCHARIDE CHOLINEPHOSPHOTRANSFERASE LICD"/>
    <property type="match status" value="1"/>
</dbReference>
<dbReference type="GeneID" id="98326610"/>
<dbReference type="Proteomes" id="UP000235771">
    <property type="component" value="Unassembled WGS sequence"/>
</dbReference>
<evidence type="ECO:0000313" key="2">
    <source>
        <dbReference type="EMBL" id="PMC42593.1"/>
    </source>
</evidence>
<dbReference type="PANTHER" id="PTHR43404">
    <property type="entry name" value="LIPOPOLYSACCHARIDE CHOLINEPHOSPHOTRANSFERASE LICD"/>
    <property type="match status" value="1"/>
</dbReference>
<reference evidence="2 3" key="1">
    <citation type="submission" date="2017-09" db="EMBL/GenBank/DDBJ databases">
        <title>Bacterial strain isolated from the female urinary microbiota.</title>
        <authorList>
            <person name="Thomas-White K."/>
            <person name="Kumar N."/>
            <person name="Forster S."/>
            <person name="Putonti C."/>
            <person name="Lawley T."/>
            <person name="Wolfe A.J."/>
        </authorList>
    </citation>
    <scope>NUCLEOTIDE SEQUENCE [LARGE SCALE GENOMIC DNA]</scope>
    <source>
        <strain evidence="2 3">UMB1686</strain>
    </source>
</reference>
<evidence type="ECO:0000259" key="1">
    <source>
        <dbReference type="Pfam" id="PF04991"/>
    </source>
</evidence>
<dbReference type="AlphaFoldDB" id="A0A2N6RX39"/>
<dbReference type="EMBL" id="PNGV01000001">
    <property type="protein sequence ID" value="PMC42593.1"/>
    <property type="molecule type" value="Genomic_DNA"/>
</dbReference>
<dbReference type="RefSeq" id="WP_102694527.1">
    <property type="nucleotide sequence ID" value="NZ_JAKNCL010000002.1"/>
</dbReference>
<comment type="caution">
    <text evidence="2">The sequence shown here is derived from an EMBL/GenBank/DDBJ whole genome shotgun (WGS) entry which is preliminary data.</text>
</comment>
<dbReference type="GO" id="GO:0009100">
    <property type="term" value="P:glycoprotein metabolic process"/>
    <property type="evidence" value="ECO:0007669"/>
    <property type="project" value="UniProtKB-ARBA"/>
</dbReference>
<gene>
    <name evidence="2" type="ORF">CJ216_00260</name>
</gene>
<accession>A0A2N6RX39</accession>
<evidence type="ECO:0000313" key="3">
    <source>
        <dbReference type="Proteomes" id="UP000235771"/>
    </source>
</evidence>
<protein>
    <submittedName>
        <fullName evidence="2">Lipopolysaccharide cholinephosphotransferase</fullName>
    </submittedName>
</protein>
<name>A0A2N6RX39_9BIFI</name>
<dbReference type="InterPro" id="IPR052942">
    <property type="entry name" value="LPS_cholinephosphotransferase"/>
</dbReference>
<feature type="domain" description="LicD/FKTN/FKRP nucleotidyltransferase" evidence="1">
    <location>
        <begin position="120"/>
        <end position="335"/>
    </location>
</feature>
<dbReference type="Pfam" id="PF04991">
    <property type="entry name" value="LicD"/>
    <property type="match status" value="1"/>
</dbReference>